<gene>
    <name evidence="2" type="ORF">PAC_02315</name>
</gene>
<proteinExistence type="predicted"/>
<protein>
    <submittedName>
        <fullName evidence="2">Uncharacterized protein</fullName>
    </submittedName>
</protein>
<feature type="region of interest" description="Disordered" evidence="1">
    <location>
        <begin position="1"/>
        <end position="33"/>
    </location>
</feature>
<sequence length="334" mass="38682">MDYIKQSPRRPRSRGNIANTSRARRRKYPSKKRNRKISMTNISMRFTWITANLAGDADCREYHAQNPRNLTSFVEIATGTLWKTPKGNRPSIACETTWTKMWRKIFQVPTINSMFPAEANMIIRRYPRTWFGRMVPASNGWDLAEVSNVLQTSRLSIAKPRRVCKKNDSIPQRAEALIVFTDQFRTIRRSPIYCEPMTEEILKTGRTRGGRVRGKCWLEPEFITAHDEDDNVTVEVSRVEDMSEINKKGGSKLRTLITDVFRVIQNMILKPKGVELPTILCVLCILKLIQEDLEPHQEFLTGFGFWGGELEAAWNNLCKLYHLIARNYHPIQAH</sequence>
<dbReference type="EMBL" id="FJOG01000002">
    <property type="protein sequence ID" value="CZR52438.1"/>
    <property type="molecule type" value="Genomic_DNA"/>
</dbReference>
<reference evidence="2 3" key="1">
    <citation type="submission" date="2016-03" db="EMBL/GenBank/DDBJ databases">
        <authorList>
            <person name="Ploux O."/>
        </authorList>
    </citation>
    <scope>NUCLEOTIDE SEQUENCE [LARGE SCALE GENOMIC DNA]</scope>
    <source>
        <strain evidence="2 3">UAMH 11012</strain>
    </source>
</reference>
<name>A0A1L7WI29_9HELO</name>
<dbReference type="AlphaFoldDB" id="A0A1L7WI29"/>
<accession>A0A1L7WI29</accession>
<evidence type="ECO:0000313" key="3">
    <source>
        <dbReference type="Proteomes" id="UP000184330"/>
    </source>
</evidence>
<evidence type="ECO:0000256" key="1">
    <source>
        <dbReference type="SAM" id="MobiDB-lite"/>
    </source>
</evidence>
<evidence type="ECO:0000313" key="2">
    <source>
        <dbReference type="EMBL" id="CZR52438.1"/>
    </source>
</evidence>
<organism evidence="2 3">
    <name type="scientific">Phialocephala subalpina</name>
    <dbReference type="NCBI Taxonomy" id="576137"/>
    <lineage>
        <taxon>Eukaryota</taxon>
        <taxon>Fungi</taxon>
        <taxon>Dikarya</taxon>
        <taxon>Ascomycota</taxon>
        <taxon>Pezizomycotina</taxon>
        <taxon>Leotiomycetes</taxon>
        <taxon>Helotiales</taxon>
        <taxon>Mollisiaceae</taxon>
        <taxon>Phialocephala</taxon>
        <taxon>Phialocephala fortinii species complex</taxon>
    </lineage>
</organism>
<feature type="compositionally biased region" description="Basic residues" evidence="1">
    <location>
        <begin position="22"/>
        <end position="33"/>
    </location>
</feature>
<dbReference type="Proteomes" id="UP000184330">
    <property type="component" value="Unassembled WGS sequence"/>
</dbReference>
<dbReference type="OrthoDB" id="5425815at2759"/>
<keyword evidence="3" id="KW-1185">Reference proteome</keyword>